<dbReference type="InterPro" id="IPR050500">
    <property type="entry name" value="Phos_Acetyltrans/Butyryltrans"/>
</dbReference>
<dbReference type="EMBL" id="JACXWD010000003">
    <property type="protein sequence ID" value="MBD3866790.1"/>
    <property type="molecule type" value="Genomic_DNA"/>
</dbReference>
<dbReference type="InterPro" id="IPR004614">
    <property type="entry name" value="P_AcTrfase"/>
</dbReference>
<evidence type="ECO:0000313" key="11">
    <source>
        <dbReference type="Proteomes" id="UP000648239"/>
    </source>
</evidence>
<dbReference type="InterPro" id="IPR002505">
    <property type="entry name" value="PTA_PTB"/>
</dbReference>
<dbReference type="Gene3D" id="3.40.50.10950">
    <property type="match status" value="1"/>
</dbReference>
<comment type="similarity">
    <text evidence="3">Belongs to the phosphate acetyltransferase and butyryltransferase family.</text>
</comment>
<evidence type="ECO:0000256" key="4">
    <source>
        <dbReference type="ARBA" id="ARBA00012707"/>
    </source>
</evidence>
<sequence>MNPFQAIVDNAKQVKRTLVFPEVDDHRILPAARRLQSEGIVNPILVGPGDALRAAASRLDVDLDGLRHVDPADETERMTRYLDLLEERFAKKGVDREGLRKLLGQPLYFAAAMVKAGDADGSLAGAAHTTGETLRAALRVIRPASGAKLVSSFFLMALREPLPSKESILAFADCALVPDPGPEELADIAMRTAMGYRNLTGREPRVALLSFSTAGSADHPMVQKVQAARNALEAMQPDFPFDGELQLDAAILPEIGRSKAPDSPVAGRANVLVFPDLNSGNIGYKLVQRLAGAKVVGPILGGLCRPANDLSRGCSVEDVVLTAAATALQVAG</sequence>
<dbReference type="SUPFAM" id="SSF53659">
    <property type="entry name" value="Isocitrate/Isopropylmalate dehydrogenase-like"/>
    <property type="match status" value="1"/>
</dbReference>
<accession>A0A8J6XX96</accession>
<gene>
    <name evidence="10" type="primary">pta</name>
    <name evidence="10" type="ORF">IFK94_01590</name>
</gene>
<dbReference type="PANTHER" id="PTHR43356">
    <property type="entry name" value="PHOSPHATE ACETYLTRANSFERASE"/>
    <property type="match status" value="1"/>
</dbReference>
<organism evidence="10 11">
    <name type="scientific">Candidatus Polarisedimenticola svalbardensis</name>
    <dbReference type="NCBI Taxonomy" id="2886004"/>
    <lineage>
        <taxon>Bacteria</taxon>
        <taxon>Pseudomonadati</taxon>
        <taxon>Acidobacteriota</taxon>
        <taxon>Candidatus Polarisedimenticolia</taxon>
        <taxon>Candidatus Polarisedimenticolales</taxon>
        <taxon>Candidatus Polarisedimenticolaceae</taxon>
        <taxon>Candidatus Polarisedimenticola</taxon>
    </lineage>
</organism>
<evidence type="ECO:0000256" key="6">
    <source>
        <dbReference type="ARBA" id="ARBA00022679"/>
    </source>
</evidence>
<dbReference type="NCBIfam" id="NF007233">
    <property type="entry name" value="PRK09653.1"/>
    <property type="match status" value="1"/>
</dbReference>
<dbReference type="InterPro" id="IPR012147">
    <property type="entry name" value="P_Ac_Bu_trans"/>
</dbReference>
<evidence type="ECO:0000259" key="9">
    <source>
        <dbReference type="Pfam" id="PF01515"/>
    </source>
</evidence>
<dbReference type="InterPro" id="IPR042112">
    <property type="entry name" value="P_AcTrfase_dom2"/>
</dbReference>
<evidence type="ECO:0000256" key="8">
    <source>
        <dbReference type="ARBA" id="ARBA00031108"/>
    </source>
</evidence>
<dbReference type="Gene3D" id="3.40.50.10750">
    <property type="entry name" value="Isocitrate/Isopropylmalate dehydrogenase-like"/>
    <property type="match status" value="1"/>
</dbReference>
<dbReference type="Pfam" id="PF01515">
    <property type="entry name" value="PTA_PTB"/>
    <property type="match status" value="1"/>
</dbReference>
<name>A0A8J6XX96_9BACT</name>
<evidence type="ECO:0000313" key="10">
    <source>
        <dbReference type="EMBL" id="MBD3866790.1"/>
    </source>
</evidence>
<evidence type="ECO:0000256" key="2">
    <source>
        <dbReference type="ARBA" id="ARBA00004989"/>
    </source>
</evidence>
<dbReference type="PANTHER" id="PTHR43356:SF3">
    <property type="entry name" value="PHOSPHATE ACETYLTRANSFERASE"/>
    <property type="match status" value="1"/>
</dbReference>
<proteinExistence type="inferred from homology"/>
<comment type="catalytic activity">
    <reaction evidence="1">
        <text>acetyl-CoA + phosphate = acetyl phosphate + CoA</text>
        <dbReference type="Rhea" id="RHEA:19521"/>
        <dbReference type="ChEBI" id="CHEBI:22191"/>
        <dbReference type="ChEBI" id="CHEBI:43474"/>
        <dbReference type="ChEBI" id="CHEBI:57287"/>
        <dbReference type="ChEBI" id="CHEBI:57288"/>
        <dbReference type="EC" id="2.3.1.8"/>
    </reaction>
</comment>
<evidence type="ECO:0000256" key="1">
    <source>
        <dbReference type="ARBA" id="ARBA00000705"/>
    </source>
</evidence>
<reference evidence="10 11" key="1">
    <citation type="submission" date="2020-08" db="EMBL/GenBank/DDBJ databases">
        <title>Acidobacteriota in marine sediments use diverse sulfur dissimilation pathways.</title>
        <authorList>
            <person name="Wasmund K."/>
        </authorList>
    </citation>
    <scope>NUCLEOTIDE SEQUENCE [LARGE SCALE GENOMIC DNA]</scope>
    <source>
        <strain evidence="10">MAG AM4</strain>
    </source>
</reference>
<feature type="domain" description="Phosphate acetyl/butaryl transferase" evidence="9">
    <location>
        <begin position="5"/>
        <end position="327"/>
    </location>
</feature>
<evidence type="ECO:0000256" key="7">
    <source>
        <dbReference type="ARBA" id="ARBA00023315"/>
    </source>
</evidence>
<keyword evidence="7 10" id="KW-0012">Acyltransferase</keyword>
<dbReference type="AlphaFoldDB" id="A0A8J6XX96"/>
<comment type="caution">
    <text evidence="10">The sequence shown here is derived from an EMBL/GenBank/DDBJ whole genome shotgun (WGS) entry which is preliminary data.</text>
</comment>
<dbReference type="EC" id="2.3.1.8" evidence="4"/>
<dbReference type="GO" id="GO:0008959">
    <property type="term" value="F:phosphate acetyltransferase activity"/>
    <property type="evidence" value="ECO:0007669"/>
    <property type="project" value="UniProtKB-EC"/>
</dbReference>
<comment type="pathway">
    <text evidence="2">Metabolic intermediate biosynthesis; acetyl-CoA biosynthesis; acetyl-CoA from acetate: step 2/2.</text>
</comment>
<dbReference type="NCBIfam" id="TIGR00651">
    <property type="entry name" value="pta"/>
    <property type="match status" value="1"/>
</dbReference>
<evidence type="ECO:0000256" key="3">
    <source>
        <dbReference type="ARBA" id="ARBA00005656"/>
    </source>
</evidence>
<keyword evidence="6 10" id="KW-0808">Transferase</keyword>
<dbReference type="PIRSF" id="PIRSF000428">
    <property type="entry name" value="P_Ac_trans"/>
    <property type="match status" value="1"/>
</dbReference>
<dbReference type="InterPro" id="IPR042113">
    <property type="entry name" value="P_AcTrfase_dom1"/>
</dbReference>
<protein>
    <recommendedName>
        <fullName evidence="5">Phosphate acetyltransferase</fullName>
        <ecNumber evidence="4">2.3.1.8</ecNumber>
    </recommendedName>
    <alternativeName>
        <fullName evidence="8">Phosphotransacetylase</fullName>
    </alternativeName>
</protein>
<dbReference type="Proteomes" id="UP000648239">
    <property type="component" value="Unassembled WGS sequence"/>
</dbReference>
<evidence type="ECO:0000256" key="5">
    <source>
        <dbReference type="ARBA" id="ARBA00021528"/>
    </source>
</evidence>